<name>A0A437QTL5_9PROT</name>
<evidence type="ECO:0000256" key="1">
    <source>
        <dbReference type="ARBA" id="ARBA00004651"/>
    </source>
</evidence>
<keyword evidence="6 7" id="KW-0472">Membrane</keyword>
<evidence type="ECO:0000256" key="7">
    <source>
        <dbReference type="RuleBase" id="RU363032"/>
    </source>
</evidence>
<dbReference type="PROSITE" id="PS50928">
    <property type="entry name" value="ABC_TM1"/>
    <property type="match status" value="1"/>
</dbReference>
<evidence type="ECO:0000256" key="2">
    <source>
        <dbReference type="ARBA" id="ARBA00022448"/>
    </source>
</evidence>
<dbReference type="InterPro" id="IPR035906">
    <property type="entry name" value="MetI-like_sf"/>
</dbReference>
<dbReference type="GO" id="GO:0055085">
    <property type="term" value="P:transmembrane transport"/>
    <property type="evidence" value="ECO:0007669"/>
    <property type="project" value="InterPro"/>
</dbReference>
<feature type="domain" description="ABC transmembrane type-1" evidence="8">
    <location>
        <begin position="97"/>
        <end position="302"/>
    </location>
</feature>
<feature type="transmembrane region" description="Helical" evidence="7">
    <location>
        <begin position="183"/>
        <end position="202"/>
    </location>
</feature>
<dbReference type="SUPFAM" id="SSF161098">
    <property type="entry name" value="MetI-like"/>
    <property type="match status" value="1"/>
</dbReference>
<dbReference type="Gene3D" id="1.10.3720.10">
    <property type="entry name" value="MetI-like"/>
    <property type="match status" value="1"/>
</dbReference>
<proteinExistence type="inferred from homology"/>
<feature type="transmembrane region" description="Helical" evidence="7">
    <location>
        <begin position="12"/>
        <end position="30"/>
    </location>
</feature>
<dbReference type="CDD" id="cd06261">
    <property type="entry name" value="TM_PBP2"/>
    <property type="match status" value="1"/>
</dbReference>
<dbReference type="PANTHER" id="PTHR43163">
    <property type="entry name" value="DIPEPTIDE TRANSPORT SYSTEM PERMEASE PROTEIN DPPB-RELATED"/>
    <property type="match status" value="1"/>
</dbReference>
<evidence type="ECO:0000256" key="3">
    <source>
        <dbReference type="ARBA" id="ARBA00022475"/>
    </source>
</evidence>
<evidence type="ECO:0000256" key="6">
    <source>
        <dbReference type="ARBA" id="ARBA00023136"/>
    </source>
</evidence>
<keyword evidence="5 7" id="KW-1133">Transmembrane helix</keyword>
<evidence type="ECO:0000313" key="9">
    <source>
        <dbReference type="EMBL" id="RVU37857.1"/>
    </source>
</evidence>
<dbReference type="EMBL" id="SADE01000001">
    <property type="protein sequence ID" value="RVU37857.1"/>
    <property type="molecule type" value="Genomic_DNA"/>
</dbReference>
<dbReference type="Proteomes" id="UP000287447">
    <property type="component" value="Unassembled WGS sequence"/>
</dbReference>
<feature type="transmembrane region" description="Helical" evidence="7">
    <location>
        <begin position="237"/>
        <end position="258"/>
    </location>
</feature>
<dbReference type="RefSeq" id="WP_127763230.1">
    <property type="nucleotide sequence ID" value="NZ_SADE01000001.1"/>
</dbReference>
<keyword evidence="4 7" id="KW-0812">Transmembrane</keyword>
<dbReference type="AlphaFoldDB" id="A0A437QTL5"/>
<dbReference type="InterPro" id="IPR045621">
    <property type="entry name" value="BPD_transp_1_N"/>
</dbReference>
<evidence type="ECO:0000313" key="10">
    <source>
        <dbReference type="Proteomes" id="UP000287447"/>
    </source>
</evidence>
<feature type="transmembrane region" description="Helical" evidence="7">
    <location>
        <begin position="283"/>
        <end position="309"/>
    </location>
</feature>
<keyword evidence="10" id="KW-1185">Reference proteome</keyword>
<gene>
    <name evidence="9" type="ORF">EOI86_00715</name>
</gene>
<comment type="caution">
    <text evidence="9">The sequence shown here is derived from an EMBL/GenBank/DDBJ whole genome shotgun (WGS) entry which is preliminary data.</text>
</comment>
<accession>A0A437QTL5</accession>
<dbReference type="Pfam" id="PF00528">
    <property type="entry name" value="BPD_transp_1"/>
    <property type="match status" value="1"/>
</dbReference>
<organism evidence="9 10">
    <name type="scientific">Hwanghaeella grinnelliae</name>
    <dbReference type="NCBI Taxonomy" id="2500179"/>
    <lineage>
        <taxon>Bacteria</taxon>
        <taxon>Pseudomonadati</taxon>
        <taxon>Pseudomonadota</taxon>
        <taxon>Alphaproteobacteria</taxon>
        <taxon>Rhodospirillales</taxon>
        <taxon>Rhodospirillaceae</taxon>
        <taxon>Hwanghaeella</taxon>
    </lineage>
</organism>
<feature type="transmembrane region" description="Helical" evidence="7">
    <location>
        <begin position="101"/>
        <end position="124"/>
    </location>
</feature>
<dbReference type="OrthoDB" id="7834831at2"/>
<dbReference type="InterPro" id="IPR000515">
    <property type="entry name" value="MetI-like"/>
</dbReference>
<feature type="transmembrane region" description="Helical" evidence="7">
    <location>
        <begin position="136"/>
        <end position="163"/>
    </location>
</feature>
<dbReference type="Pfam" id="PF19300">
    <property type="entry name" value="BPD_transp_1_N"/>
    <property type="match status" value="1"/>
</dbReference>
<dbReference type="PANTHER" id="PTHR43163:SF9">
    <property type="entry name" value="ABC TRANSPORTER PERMEASE PROTEIN"/>
    <property type="match status" value="1"/>
</dbReference>
<evidence type="ECO:0000259" key="8">
    <source>
        <dbReference type="PROSITE" id="PS50928"/>
    </source>
</evidence>
<protein>
    <submittedName>
        <fullName evidence="9">ABC transporter permease</fullName>
    </submittedName>
</protein>
<evidence type="ECO:0000256" key="4">
    <source>
        <dbReference type="ARBA" id="ARBA00022692"/>
    </source>
</evidence>
<comment type="similarity">
    <text evidence="7">Belongs to the binding-protein-dependent transport system permease family.</text>
</comment>
<evidence type="ECO:0000256" key="5">
    <source>
        <dbReference type="ARBA" id="ARBA00022989"/>
    </source>
</evidence>
<sequence length="320" mass="34303">MIRFLATRLLQCLLVLAVMSFLIYALIGLMPGDPIDLMIAANPDFTSADAARLKALYGLDQPLLKRYGNWLTSALGGDFGYSRLYSQPVLDVIGPRLANTALLVGISLALSLLLAIPLGIAAAARPYSVIDYLVNLSCFAGISAPPFWLALMAIMLFSVTLGWFPAGGQAPPGASIWEGIQHAVLPIGVLTLASVGGFTRFMRASMLQTLRQDFIRTASAKGMTRTRVIYGHALRNALLPLVTVIALSFGTLFSGALITETMFAWLGMGKTIYDAILGNDFNLALVGLLMATGMTLLGNVLADISYVALDPRLDFRAEEP</sequence>
<comment type="subcellular location">
    <subcellularLocation>
        <location evidence="1 7">Cell membrane</location>
        <topology evidence="1 7">Multi-pass membrane protein</topology>
    </subcellularLocation>
</comment>
<dbReference type="GO" id="GO:0005886">
    <property type="term" value="C:plasma membrane"/>
    <property type="evidence" value="ECO:0007669"/>
    <property type="project" value="UniProtKB-SubCell"/>
</dbReference>
<keyword evidence="3" id="KW-1003">Cell membrane</keyword>
<reference evidence="10" key="1">
    <citation type="submission" date="2019-01" db="EMBL/GenBank/DDBJ databases">
        <title>Gri0909 isolated from a small marine red alga.</title>
        <authorList>
            <person name="Kim J."/>
            <person name="Jeong S.E."/>
            <person name="Jeon C.O."/>
        </authorList>
    </citation>
    <scope>NUCLEOTIDE SEQUENCE [LARGE SCALE GENOMIC DNA]</scope>
    <source>
        <strain evidence="10">Gri0909</strain>
    </source>
</reference>
<keyword evidence="2 7" id="KW-0813">Transport</keyword>